<proteinExistence type="predicted"/>
<protein>
    <submittedName>
        <fullName evidence="1">Uncharacterized protein</fullName>
    </submittedName>
</protein>
<accession>A0A069AYA0</accession>
<evidence type="ECO:0000313" key="1">
    <source>
        <dbReference type="EMBL" id="CDT46562.1"/>
    </source>
</evidence>
<name>A0A069AYA0_CLODI</name>
<gene>
    <name evidence="1" type="ORF">BN1095_4900001</name>
</gene>
<sequence length="42" mass="4310">MGTRQYAGAYTDGGRAGRIGCATCFVPPVPRNAAARVRAGNV</sequence>
<organism evidence="1">
    <name type="scientific">Clostridioides difficile</name>
    <name type="common">Peptoclostridium difficile</name>
    <dbReference type="NCBI Taxonomy" id="1496"/>
    <lineage>
        <taxon>Bacteria</taxon>
        <taxon>Bacillati</taxon>
        <taxon>Bacillota</taxon>
        <taxon>Clostridia</taxon>
        <taxon>Peptostreptococcales</taxon>
        <taxon>Peptostreptococcaceae</taxon>
        <taxon>Clostridioides</taxon>
    </lineage>
</organism>
<dbReference type="EMBL" id="LK933172">
    <property type="protein sequence ID" value="CDT46562.1"/>
    <property type="molecule type" value="Genomic_DNA"/>
</dbReference>
<dbReference type="AlphaFoldDB" id="A0A069AYA0"/>
<reference evidence="1" key="1">
    <citation type="submission" date="2014-07" db="EMBL/GenBank/DDBJ databases">
        <authorList>
            <person name="Monot Marc"/>
        </authorList>
    </citation>
    <scope>NUCLEOTIDE SEQUENCE</scope>
    <source>
        <strain evidence="1">7032989</strain>
    </source>
</reference>